<feature type="compositionally biased region" description="Low complexity" evidence="1">
    <location>
        <begin position="820"/>
        <end position="831"/>
    </location>
</feature>
<gene>
    <name evidence="3" type="ORF">SCHPADRAFT_895031</name>
</gene>
<feature type="compositionally biased region" description="Gly residues" evidence="1">
    <location>
        <begin position="846"/>
        <end position="855"/>
    </location>
</feature>
<dbReference type="Gene3D" id="1.20.140.10">
    <property type="entry name" value="Butyryl-CoA Dehydrogenase, subunit A, domain 3"/>
    <property type="match status" value="1"/>
</dbReference>
<dbReference type="InParanoid" id="A0A0H2RQ79"/>
<dbReference type="GO" id="GO:0055088">
    <property type="term" value="P:lipid homeostasis"/>
    <property type="evidence" value="ECO:0007669"/>
    <property type="project" value="TreeGrafter"/>
</dbReference>
<proteinExistence type="predicted"/>
<name>A0A0H2RQ79_9AGAM</name>
<dbReference type="EMBL" id="KQ086170">
    <property type="protein sequence ID" value="KLO06946.1"/>
    <property type="molecule type" value="Genomic_DNA"/>
</dbReference>
<dbReference type="Proteomes" id="UP000053477">
    <property type="component" value="Unassembled WGS sequence"/>
</dbReference>
<dbReference type="AlphaFoldDB" id="A0A0H2RQ79"/>
<keyword evidence="4" id="KW-1185">Reference proteome</keyword>
<dbReference type="GO" id="GO:0005504">
    <property type="term" value="F:fatty acid binding"/>
    <property type="evidence" value="ECO:0007669"/>
    <property type="project" value="TreeGrafter"/>
</dbReference>
<feature type="domain" description="Acyl-CoA oxidase C-alpha1" evidence="2">
    <location>
        <begin position="482"/>
        <end position="636"/>
    </location>
</feature>
<dbReference type="Gene3D" id="2.40.110.10">
    <property type="entry name" value="Butyryl-CoA Dehydrogenase, subunit A, domain 2"/>
    <property type="match status" value="1"/>
</dbReference>
<accession>A0A0H2RQ79</accession>
<dbReference type="SUPFAM" id="SSF47203">
    <property type="entry name" value="Acyl-CoA dehydrogenase C-terminal domain-like"/>
    <property type="match status" value="1"/>
</dbReference>
<dbReference type="STRING" id="27342.A0A0H2RQ79"/>
<dbReference type="SUPFAM" id="SSF56645">
    <property type="entry name" value="Acyl-CoA dehydrogenase NM domain-like"/>
    <property type="match status" value="1"/>
</dbReference>
<dbReference type="PANTHER" id="PTHR10909:SF382">
    <property type="entry name" value="ACYL-COENZYME A OXIDASE"/>
    <property type="match status" value="1"/>
</dbReference>
<sequence length="876" mass="94703">MPEEPMPEFGIVAPIRESCRDCRAGTERNEDAIVRSFALTLALAVVSSLRRGDLVCDCRQAPSGSSPGGMHYAMQSSRALGRSINLSCRSDMVVTIGMGWDGGCEHRIEQLTTRAPKRTVDVQTQCAFVPRSLDCRRESGKSWKGERFLLFRCVGLDDFSSLFVVVVVARRCCFLLLGGLYLSCRPRRHPSSCNNFNNNFDSTFDFDLDSVFMMSPHDLSHISSQCAQLAQSDLFALPHRSTSLRDRVELTYKRARAIAKVYDLSAHDVTALTDKFWAMHWDNIAALDVAAFSILTIQYNLVAGALAPHAATRPELRPLLKQILDFSVSGQFLLTELAHGLDAPNLETTATLLPSGEFDLHTPRLEACKFMPPAAPFGGMPRVGLVFARLVVEGENRGIRPFIVVLGDGKSMSKGITTRLMPKRAGAKPVDHAITRFSHVRLPYSALLGSLQKPLDDRANFLSCISRVAIGSLAVSLLALPALSISTFIAARYSLRRTVTAPGGEQVPIWSFRTQQLPILHALAQLAVMRAHAGEAVRMVSEGLRGERSEQREIGVDGKGKEGDCRDPRVRHAVGACLKAAFMQHGQGSLLGLMERVGAQGLFEENQIIAIQLESRGVCIAEGDTLVLSIRLASELLLGRYALPKPRYPHCLLAQHEAGLFAECHSLLSSISAGGSGGESNHRGDAFNRLILPQARPLVEAIGHRMAYEAALDAGVDAPLLALYEAGVVRLDGAWYAEHIKTQDGLPLGHLAQITMEERAATACAPFIERYLSQTGAEAYASATPILSREGWGAFMAGLELCEGEATLSVLPGAPQHCPSSSSAELSSSSSGHENTDGNENANEGNGRGAGGGGSRPFLEQQTQQSTAMLSATARL</sequence>
<protein>
    <submittedName>
        <fullName evidence="3">Acyl-CoA dehydrogenase NM domain-like protein</fullName>
    </submittedName>
</protein>
<dbReference type="OrthoDB" id="538336at2759"/>
<dbReference type="Pfam" id="PF22924">
    <property type="entry name" value="ACOX_C_alpha1"/>
    <property type="match status" value="1"/>
</dbReference>
<evidence type="ECO:0000313" key="3">
    <source>
        <dbReference type="EMBL" id="KLO06946.1"/>
    </source>
</evidence>
<evidence type="ECO:0000313" key="4">
    <source>
        <dbReference type="Proteomes" id="UP000053477"/>
    </source>
</evidence>
<dbReference type="InterPro" id="IPR012258">
    <property type="entry name" value="Acyl-CoA_oxidase"/>
</dbReference>
<evidence type="ECO:0000256" key="1">
    <source>
        <dbReference type="SAM" id="MobiDB-lite"/>
    </source>
</evidence>
<dbReference type="GO" id="GO:0071949">
    <property type="term" value="F:FAD binding"/>
    <property type="evidence" value="ECO:0007669"/>
    <property type="project" value="InterPro"/>
</dbReference>
<dbReference type="PANTHER" id="PTHR10909">
    <property type="entry name" value="ELECTRON TRANSPORT OXIDOREDUCTASE"/>
    <property type="match status" value="1"/>
</dbReference>
<evidence type="ECO:0000259" key="2">
    <source>
        <dbReference type="Pfam" id="PF22924"/>
    </source>
</evidence>
<dbReference type="InterPro" id="IPR036250">
    <property type="entry name" value="AcylCo_DH-like_C"/>
</dbReference>
<dbReference type="GO" id="GO:0033540">
    <property type="term" value="P:fatty acid beta-oxidation using acyl-CoA oxidase"/>
    <property type="evidence" value="ECO:0007669"/>
    <property type="project" value="TreeGrafter"/>
</dbReference>
<dbReference type="GO" id="GO:0005777">
    <property type="term" value="C:peroxisome"/>
    <property type="evidence" value="ECO:0007669"/>
    <property type="project" value="InterPro"/>
</dbReference>
<organism evidence="3 4">
    <name type="scientific">Schizopora paradoxa</name>
    <dbReference type="NCBI Taxonomy" id="27342"/>
    <lineage>
        <taxon>Eukaryota</taxon>
        <taxon>Fungi</taxon>
        <taxon>Dikarya</taxon>
        <taxon>Basidiomycota</taxon>
        <taxon>Agaricomycotina</taxon>
        <taxon>Agaricomycetes</taxon>
        <taxon>Hymenochaetales</taxon>
        <taxon>Schizoporaceae</taxon>
        <taxon>Schizopora</taxon>
    </lineage>
</organism>
<feature type="region of interest" description="Disordered" evidence="1">
    <location>
        <begin position="813"/>
        <end position="876"/>
    </location>
</feature>
<dbReference type="InterPro" id="IPR055060">
    <property type="entry name" value="ACOX_C_alpha1"/>
</dbReference>
<dbReference type="InterPro" id="IPR046373">
    <property type="entry name" value="Acyl-CoA_Oxase/DH_mid-dom_sf"/>
</dbReference>
<dbReference type="GO" id="GO:0003997">
    <property type="term" value="F:acyl-CoA oxidase activity"/>
    <property type="evidence" value="ECO:0007669"/>
    <property type="project" value="InterPro"/>
</dbReference>
<dbReference type="InterPro" id="IPR009100">
    <property type="entry name" value="AcylCoA_DH/oxidase_NM_dom_sf"/>
</dbReference>
<reference evidence="3 4" key="1">
    <citation type="submission" date="2015-04" db="EMBL/GenBank/DDBJ databases">
        <title>Complete genome sequence of Schizopora paradoxa KUC8140, a cosmopolitan wood degrader in East Asia.</title>
        <authorList>
            <consortium name="DOE Joint Genome Institute"/>
            <person name="Min B."/>
            <person name="Park H."/>
            <person name="Jang Y."/>
            <person name="Kim J.-J."/>
            <person name="Kim K.H."/>
            <person name="Pangilinan J."/>
            <person name="Lipzen A."/>
            <person name="Riley R."/>
            <person name="Grigoriev I.V."/>
            <person name="Spatafora J.W."/>
            <person name="Choi I.-G."/>
        </authorList>
    </citation>
    <scope>NUCLEOTIDE SEQUENCE [LARGE SCALE GENOMIC DNA]</scope>
    <source>
        <strain evidence="3 4">KUC8140</strain>
    </source>
</reference>
<feature type="compositionally biased region" description="Polar residues" evidence="1">
    <location>
        <begin position="860"/>
        <end position="870"/>
    </location>
</feature>